<dbReference type="STRING" id="1249627.D779_3954"/>
<keyword evidence="6" id="KW-0804">Transcription</keyword>
<sequence length="291" mass="31840">MGDQFIKIIAVSSNHDTAAAPDILHDMHPSLNIAIRAARSAGKLLLRFSDRVDQIRFESKSRHDFVSDVDRAAEAAIIQELRGRFPNHAILAEESGEQGSGDYQWIIDPLDGTTNYLHGFPQYSVSIALKYKGQLECGVVYDPLREEMFTAARGQGAQLNDRKIRVSSRQTLDGALVGTGFPFRDQRYIDAYLGMFKAMTQITAGLRRPGSAALDLAYAAAGRTDGFWEIGLSPWDCAAGALLVKEAGGTVTDLSGGERFLETGNLVAGNLRVHRDILDLIKPFLNEKLSA</sequence>
<evidence type="ECO:0000256" key="5">
    <source>
        <dbReference type="ARBA" id="ARBA00022801"/>
    </source>
</evidence>
<dbReference type="Gene3D" id="3.40.190.80">
    <property type="match status" value="1"/>
</dbReference>
<reference evidence="10 11" key="1">
    <citation type="submission" date="2012-11" db="EMBL/GenBank/DDBJ databases">
        <title>Genome assembly of Thiorhodococcus sp. AK35.</title>
        <authorList>
            <person name="Nupur N."/>
            <person name="Khatri I."/>
            <person name="Subramanian S."/>
            <person name="Pinnaka A."/>
        </authorList>
    </citation>
    <scope>NUCLEOTIDE SEQUENCE [LARGE SCALE GENOMIC DNA]</scope>
    <source>
        <strain evidence="10 11">AK35</strain>
    </source>
</reference>
<comment type="caution">
    <text evidence="10">The sequence shown here is derived from an EMBL/GenBank/DDBJ whole genome shotgun (WGS) entry which is preliminary data.</text>
</comment>
<feature type="binding site" evidence="8">
    <location>
        <position position="93"/>
    </location>
    <ligand>
        <name>Mg(2+)</name>
        <dbReference type="ChEBI" id="CHEBI:18420"/>
        <label>2</label>
    </ligand>
</feature>
<feature type="binding site" evidence="8">
    <location>
        <position position="236"/>
    </location>
    <ligand>
        <name>Mg(2+)</name>
        <dbReference type="ChEBI" id="CHEBI:18420"/>
        <label>1</label>
        <note>catalytic</note>
    </ligand>
</feature>
<evidence type="ECO:0000256" key="4">
    <source>
        <dbReference type="ARBA" id="ARBA00022723"/>
    </source>
</evidence>
<dbReference type="InterPro" id="IPR020583">
    <property type="entry name" value="Inositol_monoP_metal-BS"/>
</dbReference>
<dbReference type="GO" id="GO:0008934">
    <property type="term" value="F:inositol monophosphate 1-phosphatase activity"/>
    <property type="evidence" value="ECO:0007669"/>
    <property type="project" value="InterPro"/>
</dbReference>
<dbReference type="InterPro" id="IPR022337">
    <property type="entry name" value="Inositol_monophosphatase_SuhB"/>
</dbReference>
<dbReference type="Proteomes" id="UP000019460">
    <property type="component" value="Unassembled WGS sequence"/>
</dbReference>
<evidence type="ECO:0000256" key="9">
    <source>
        <dbReference type="RuleBase" id="RU364068"/>
    </source>
</evidence>
<dbReference type="PATRIC" id="fig|1249627.3.peg.4031"/>
<proteinExistence type="inferred from homology"/>
<dbReference type="PROSITE" id="PS00629">
    <property type="entry name" value="IMP_1"/>
    <property type="match status" value="1"/>
</dbReference>
<feature type="binding site" evidence="8">
    <location>
        <position position="111"/>
    </location>
    <ligand>
        <name>Mg(2+)</name>
        <dbReference type="ChEBI" id="CHEBI:18420"/>
        <label>1</label>
        <note>catalytic</note>
    </ligand>
</feature>
<dbReference type="EC" id="3.1.3.25" evidence="9"/>
<dbReference type="Pfam" id="PF00459">
    <property type="entry name" value="Inositol_P"/>
    <property type="match status" value="1"/>
</dbReference>
<dbReference type="InterPro" id="IPR033942">
    <property type="entry name" value="IMPase"/>
</dbReference>
<evidence type="ECO:0000256" key="2">
    <source>
        <dbReference type="ARBA" id="ARBA00001946"/>
    </source>
</evidence>
<protein>
    <recommendedName>
        <fullName evidence="9">Inositol-1-monophosphatase</fullName>
        <ecNumber evidence="9">3.1.3.25</ecNumber>
    </recommendedName>
</protein>
<dbReference type="PRINTS" id="PR00377">
    <property type="entry name" value="IMPHPHTASES"/>
</dbReference>
<dbReference type="EMBL" id="AONC01000079">
    <property type="protein sequence ID" value="EXJ13207.1"/>
    <property type="molecule type" value="Genomic_DNA"/>
</dbReference>
<dbReference type="SUPFAM" id="SSF56655">
    <property type="entry name" value="Carbohydrate phosphatase"/>
    <property type="match status" value="1"/>
</dbReference>
<evidence type="ECO:0000256" key="7">
    <source>
        <dbReference type="ARBA" id="ARBA00022842"/>
    </source>
</evidence>
<keyword evidence="6" id="KW-0889">Transcription antitermination</keyword>
<dbReference type="PROSITE" id="PS00630">
    <property type="entry name" value="IMP_2"/>
    <property type="match status" value="1"/>
</dbReference>
<organism evidence="10 11">
    <name type="scientific">Imhoffiella purpurea</name>
    <dbReference type="NCBI Taxonomy" id="1249627"/>
    <lineage>
        <taxon>Bacteria</taxon>
        <taxon>Pseudomonadati</taxon>
        <taxon>Pseudomonadota</taxon>
        <taxon>Gammaproteobacteria</taxon>
        <taxon>Chromatiales</taxon>
        <taxon>Chromatiaceae</taxon>
        <taxon>Imhoffiella</taxon>
    </lineage>
</organism>
<dbReference type="GO" id="GO:0046854">
    <property type="term" value="P:phosphatidylinositol phosphate biosynthetic process"/>
    <property type="evidence" value="ECO:0007669"/>
    <property type="project" value="InterPro"/>
</dbReference>
<dbReference type="CDD" id="cd01639">
    <property type="entry name" value="IMPase"/>
    <property type="match status" value="1"/>
</dbReference>
<name>W9VAY1_9GAMM</name>
<dbReference type="PRINTS" id="PR01959">
    <property type="entry name" value="SBIMPHPHTASE"/>
</dbReference>
<evidence type="ECO:0000313" key="11">
    <source>
        <dbReference type="Proteomes" id="UP000019460"/>
    </source>
</evidence>
<dbReference type="AlphaFoldDB" id="W9VAY1"/>
<feature type="binding site" evidence="8">
    <location>
        <position position="110"/>
    </location>
    <ligand>
        <name>Mg(2+)</name>
        <dbReference type="ChEBI" id="CHEBI:18420"/>
        <label>1</label>
        <note>catalytic</note>
    </ligand>
</feature>
<dbReference type="eggNOG" id="COG0483">
    <property type="taxonomic scope" value="Bacteria"/>
</dbReference>
<keyword evidence="11" id="KW-1185">Reference proteome</keyword>
<evidence type="ECO:0000313" key="10">
    <source>
        <dbReference type="EMBL" id="EXJ13207.1"/>
    </source>
</evidence>
<dbReference type="InterPro" id="IPR020550">
    <property type="entry name" value="Inositol_monophosphatase_CS"/>
</dbReference>
<comment type="catalytic activity">
    <reaction evidence="1 9">
        <text>a myo-inositol phosphate + H2O = myo-inositol + phosphate</text>
        <dbReference type="Rhea" id="RHEA:24056"/>
        <dbReference type="ChEBI" id="CHEBI:15377"/>
        <dbReference type="ChEBI" id="CHEBI:17268"/>
        <dbReference type="ChEBI" id="CHEBI:43474"/>
        <dbReference type="ChEBI" id="CHEBI:84139"/>
        <dbReference type="EC" id="3.1.3.25"/>
    </reaction>
</comment>
<feature type="binding site" evidence="8">
    <location>
        <position position="108"/>
    </location>
    <ligand>
        <name>Mg(2+)</name>
        <dbReference type="ChEBI" id="CHEBI:18420"/>
        <label>1</label>
        <note>catalytic</note>
    </ligand>
</feature>
<accession>W9VAY1</accession>
<comment type="similarity">
    <text evidence="3 9">Belongs to the inositol monophosphatase superfamily.</text>
</comment>
<evidence type="ECO:0000256" key="1">
    <source>
        <dbReference type="ARBA" id="ARBA00001033"/>
    </source>
</evidence>
<dbReference type="GO" id="GO:0007165">
    <property type="term" value="P:signal transduction"/>
    <property type="evidence" value="ECO:0007669"/>
    <property type="project" value="TreeGrafter"/>
</dbReference>
<dbReference type="GO" id="GO:0031564">
    <property type="term" value="P:transcription antitermination"/>
    <property type="evidence" value="ECO:0007669"/>
    <property type="project" value="UniProtKB-KW"/>
</dbReference>
<keyword evidence="6" id="KW-0805">Transcription regulation</keyword>
<dbReference type="FunFam" id="3.30.540.10:FF:000003">
    <property type="entry name" value="Inositol-1-monophosphatase"/>
    <property type="match status" value="1"/>
</dbReference>
<evidence type="ECO:0000256" key="6">
    <source>
        <dbReference type="ARBA" id="ARBA00022814"/>
    </source>
</evidence>
<evidence type="ECO:0000256" key="3">
    <source>
        <dbReference type="ARBA" id="ARBA00009759"/>
    </source>
</evidence>
<comment type="cofactor">
    <cofactor evidence="2 8 9">
        <name>Mg(2+)</name>
        <dbReference type="ChEBI" id="CHEBI:18420"/>
    </cofactor>
</comment>
<keyword evidence="7 8" id="KW-0460">Magnesium</keyword>
<dbReference type="Gene3D" id="3.30.540.10">
    <property type="entry name" value="Fructose-1,6-Bisphosphatase, subunit A, domain 1"/>
    <property type="match status" value="1"/>
</dbReference>
<dbReference type="PANTHER" id="PTHR20854">
    <property type="entry name" value="INOSITOL MONOPHOSPHATASE"/>
    <property type="match status" value="1"/>
</dbReference>
<dbReference type="GO" id="GO:0046872">
    <property type="term" value="F:metal ion binding"/>
    <property type="evidence" value="ECO:0007669"/>
    <property type="project" value="UniProtKB-KW"/>
</dbReference>
<dbReference type="PANTHER" id="PTHR20854:SF4">
    <property type="entry name" value="INOSITOL-1-MONOPHOSPHATASE-RELATED"/>
    <property type="match status" value="1"/>
</dbReference>
<evidence type="ECO:0000256" key="8">
    <source>
        <dbReference type="PIRSR" id="PIRSR600760-2"/>
    </source>
</evidence>
<gene>
    <name evidence="10" type="ORF">D779_3954</name>
</gene>
<dbReference type="GO" id="GO:0006020">
    <property type="term" value="P:inositol metabolic process"/>
    <property type="evidence" value="ECO:0007669"/>
    <property type="project" value="TreeGrafter"/>
</dbReference>
<dbReference type="InterPro" id="IPR000760">
    <property type="entry name" value="Inositol_monophosphatase-like"/>
</dbReference>
<keyword evidence="5 9" id="KW-0378">Hydrolase</keyword>
<keyword evidence="4 8" id="KW-0479">Metal-binding</keyword>